<evidence type="ECO:0000313" key="3">
    <source>
        <dbReference type="Proteomes" id="UP000033038"/>
    </source>
</evidence>
<sequence>MIEETGVMAEKSIIAEVFDILFIFVLAFACVVIPTELQGAVLVSWEEGGSGIGFVWDPVGFFGLLLVIVAFFVVILYHSVKHYKY</sequence>
<gene>
    <name evidence="2" type="ORF">MSBRW_0153</name>
</gene>
<dbReference type="HOGENOM" id="CLU_2550232_0_0_2"/>
<reference evidence="2 3" key="1">
    <citation type="submission" date="2014-07" db="EMBL/GenBank/DDBJ databases">
        <title>Methanogenic archaea and the global carbon cycle.</title>
        <authorList>
            <person name="Henriksen J.R."/>
            <person name="Luke J."/>
            <person name="Reinhart S."/>
            <person name="Benedict M.N."/>
            <person name="Youngblut N.D."/>
            <person name="Metcalf M.E."/>
            <person name="Whitaker R.J."/>
            <person name="Metcalf W.W."/>
        </authorList>
    </citation>
    <scope>NUCLEOTIDE SEQUENCE [LARGE SCALE GENOMIC DNA]</scope>
    <source>
        <strain evidence="2 3">Wiesmoor</strain>
    </source>
</reference>
<feature type="transmembrane region" description="Helical" evidence="1">
    <location>
        <begin position="12"/>
        <end position="34"/>
    </location>
</feature>
<keyword evidence="1" id="KW-0812">Transmembrane</keyword>
<dbReference type="EMBL" id="CP009526">
    <property type="protein sequence ID" value="AKB49406.1"/>
    <property type="molecule type" value="Genomic_DNA"/>
</dbReference>
<evidence type="ECO:0000313" key="2">
    <source>
        <dbReference type="EMBL" id="AKB49406.1"/>
    </source>
</evidence>
<organism evidence="2 3">
    <name type="scientific">Methanosarcina barkeri str. Wiesmoor</name>
    <dbReference type="NCBI Taxonomy" id="1434109"/>
    <lineage>
        <taxon>Archaea</taxon>
        <taxon>Methanobacteriati</taxon>
        <taxon>Methanobacteriota</taxon>
        <taxon>Stenosarchaea group</taxon>
        <taxon>Methanomicrobia</taxon>
        <taxon>Methanosarcinales</taxon>
        <taxon>Methanosarcinaceae</taxon>
        <taxon>Methanosarcina</taxon>
    </lineage>
</organism>
<dbReference type="KEGG" id="mbw:MSBRW_0153"/>
<dbReference type="AlphaFoldDB" id="A0A0E3LKF0"/>
<feature type="transmembrane region" description="Helical" evidence="1">
    <location>
        <begin position="54"/>
        <end position="77"/>
    </location>
</feature>
<keyword evidence="1" id="KW-0472">Membrane</keyword>
<protein>
    <submittedName>
        <fullName evidence="2">Uncharacterized protein</fullName>
    </submittedName>
</protein>
<name>A0A0E3LKF0_METBA</name>
<keyword evidence="1" id="KW-1133">Transmembrane helix</keyword>
<evidence type="ECO:0000256" key="1">
    <source>
        <dbReference type="SAM" id="Phobius"/>
    </source>
</evidence>
<dbReference type="PATRIC" id="fig|1434109.4.peg.160"/>
<proteinExistence type="predicted"/>
<accession>A0A0E3LKF0</accession>
<dbReference type="Proteomes" id="UP000033038">
    <property type="component" value="Chromosome"/>
</dbReference>